<evidence type="ECO:0000256" key="10">
    <source>
        <dbReference type="ARBA" id="ARBA00023134"/>
    </source>
</evidence>
<evidence type="ECO:0000313" key="15">
    <source>
        <dbReference type="Proteomes" id="UP000597762"/>
    </source>
</evidence>
<dbReference type="PANTHER" id="PTHR48057">
    <property type="entry name" value="LEUCINE-RICH REPEAT SERINE/THREONINE-PROTEIN KINASE 1"/>
    <property type="match status" value="1"/>
</dbReference>
<dbReference type="GO" id="GO:0004674">
    <property type="term" value="F:protein serine/threonine kinase activity"/>
    <property type="evidence" value="ECO:0007669"/>
    <property type="project" value="UniProtKB-KW"/>
</dbReference>
<dbReference type="Pfam" id="PF08477">
    <property type="entry name" value="Roc"/>
    <property type="match status" value="1"/>
</dbReference>
<dbReference type="EC" id="2.7.11.1" evidence="2"/>
<dbReference type="InterPro" id="IPR032171">
    <property type="entry name" value="COR-A"/>
</dbReference>
<dbReference type="InterPro" id="IPR056593">
    <property type="entry name" value="ANK_LRRK2"/>
</dbReference>
<dbReference type="SMART" id="SM00364">
    <property type="entry name" value="LRR_BAC"/>
    <property type="match status" value="6"/>
</dbReference>
<comment type="catalytic activity">
    <reaction evidence="11">
        <text>L-threonyl-[protein] + ATP = O-phospho-L-threonyl-[protein] + ADP + H(+)</text>
        <dbReference type="Rhea" id="RHEA:46608"/>
        <dbReference type="Rhea" id="RHEA-COMP:11060"/>
        <dbReference type="Rhea" id="RHEA-COMP:11605"/>
        <dbReference type="ChEBI" id="CHEBI:15378"/>
        <dbReference type="ChEBI" id="CHEBI:30013"/>
        <dbReference type="ChEBI" id="CHEBI:30616"/>
        <dbReference type="ChEBI" id="CHEBI:61977"/>
        <dbReference type="ChEBI" id="CHEBI:456216"/>
        <dbReference type="EC" id="2.7.11.1"/>
    </reaction>
</comment>
<dbReference type="SMART" id="SM00174">
    <property type="entry name" value="RHO"/>
    <property type="match status" value="1"/>
</dbReference>
<dbReference type="InterPro" id="IPR005225">
    <property type="entry name" value="Small_GTP-bd"/>
</dbReference>
<dbReference type="Proteomes" id="UP000597762">
    <property type="component" value="Unassembled WGS sequence"/>
</dbReference>
<name>A0A812AVN5_ACAPH</name>
<dbReference type="InterPro" id="IPR056597">
    <property type="entry name" value="ARM_LRRK2"/>
</dbReference>
<dbReference type="InterPro" id="IPR020859">
    <property type="entry name" value="ROC"/>
</dbReference>
<dbReference type="InterPro" id="IPR027417">
    <property type="entry name" value="P-loop_NTPase"/>
</dbReference>
<dbReference type="PANTHER" id="PTHR48057:SF7">
    <property type="entry name" value="LEUCINE-RICH REPEAT SERINE_THREONINE-PROTEIN KINASE 1"/>
    <property type="match status" value="1"/>
</dbReference>
<evidence type="ECO:0000256" key="12">
    <source>
        <dbReference type="ARBA" id="ARBA00048679"/>
    </source>
</evidence>
<evidence type="ECO:0000256" key="5">
    <source>
        <dbReference type="ARBA" id="ARBA00022679"/>
    </source>
</evidence>
<gene>
    <name evidence="14" type="ORF">SPHA_5927</name>
</gene>
<evidence type="ECO:0000256" key="9">
    <source>
        <dbReference type="ARBA" id="ARBA00022840"/>
    </source>
</evidence>
<dbReference type="SMART" id="SM00369">
    <property type="entry name" value="LRR_TYP"/>
    <property type="match status" value="7"/>
</dbReference>
<comment type="catalytic activity">
    <reaction evidence="12">
        <text>L-seryl-[protein] + ATP = O-phospho-L-seryl-[protein] + ADP + H(+)</text>
        <dbReference type="Rhea" id="RHEA:17989"/>
        <dbReference type="Rhea" id="RHEA-COMP:9863"/>
        <dbReference type="Rhea" id="RHEA-COMP:11604"/>
        <dbReference type="ChEBI" id="CHEBI:15378"/>
        <dbReference type="ChEBI" id="CHEBI:29999"/>
        <dbReference type="ChEBI" id="CHEBI:30616"/>
        <dbReference type="ChEBI" id="CHEBI:83421"/>
        <dbReference type="ChEBI" id="CHEBI:456216"/>
        <dbReference type="EC" id="2.7.11.1"/>
    </reaction>
</comment>
<dbReference type="InterPro" id="IPR025875">
    <property type="entry name" value="Leu-rich_rpt_4"/>
</dbReference>
<dbReference type="InterPro" id="IPR032675">
    <property type="entry name" value="LRR_dom_sf"/>
</dbReference>
<dbReference type="InterPro" id="IPR036770">
    <property type="entry name" value="Ankyrin_rpt-contain_sf"/>
</dbReference>
<dbReference type="SMART" id="SM00248">
    <property type="entry name" value="ANK"/>
    <property type="match status" value="3"/>
</dbReference>
<evidence type="ECO:0000256" key="11">
    <source>
        <dbReference type="ARBA" id="ARBA00047899"/>
    </source>
</evidence>
<dbReference type="SUPFAM" id="SSF52540">
    <property type="entry name" value="P-loop containing nucleoside triphosphate hydrolases"/>
    <property type="match status" value="1"/>
</dbReference>
<dbReference type="InterPro" id="IPR016024">
    <property type="entry name" value="ARM-type_fold"/>
</dbReference>
<keyword evidence="9" id="KW-0067">ATP-binding</keyword>
<dbReference type="PROSITE" id="PS51450">
    <property type="entry name" value="LRR"/>
    <property type="match status" value="2"/>
</dbReference>
<dbReference type="Pfam" id="PF16095">
    <property type="entry name" value="COR-A"/>
    <property type="match status" value="1"/>
</dbReference>
<dbReference type="Pfam" id="PF13855">
    <property type="entry name" value="LRR_8"/>
    <property type="match status" value="1"/>
</dbReference>
<feature type="domain" description="Roc" evidence="13">
    <location>
        <begin position="1418"/>
        <end position="1599"/>
    </location>
</feature>
<evidence type="ECO:0000256" key="3">
    <source>
        <dbReference type="ARBA" id="ARBA00022527"/>
    </source>
</evidence>
<dbReference type="InterPro" id="IPR002110">
    <property type="entry name" value="Ankyrin_rpt"/>
</dbReference>
<dbReference type="InterPro" id="IPR057263">
    <property type="entry name" value="COR-B"/>
</dbReference>
<sequence length="1905" mass="218144">MSIVSGCNHLNYHLGSKHIDIVCPLSQEKNISVSSCPYLLTSIDRGTRWINVYPVKHLICKVWIFLNHQKCIGLSLAQSKTKDIVSLHSMPKHEEEKSDYEFALLQILHVIREPSTQRDSVLTLLNKDQILKTIENAHASFLSDETIQKICLQILLIILKEKNEDQIQYIPIYRLVVNTMNSHITNESIQVDGMQLLKILSQLEDNDGRQLITEAQQREMLEIAFLKLATITGSIKMKVAALQIVDQIFQTNPSLLDIPDNMIHMLPGFCNQDGRYNQDLIEAVLPIYLLMSKVEKYRSMIIASDIPKLLQDFAVDNITCEKILDLILNIFVNMIHRGLILYLIDCGFISKTLFNVMSTYNENASISIAGFKLLKMAAPLYCERSSMKEWMAILYKSGFSHFTSAEIQIALHEAASAILKNDPEFISQIGEDVQDNQYPLQSFCLGSFFQHKNNMEVFVANCETIYWMASGSVNLADLMMQKNTFVEILEKVRIYKENAAVVLSGCRAVKGLCIFSPPERRLCVGKHKYLMNIFCEIFSNYQQNPAIIMEAICLVACLADVDILHNPSLIWKAVSNAIVTHPDYVLVQESALEVLAVTIHKECTSSYQLDKKYLNQILDILKKFPENLCIQRKGLYLLQLLTHVIPEDFKIDEMAKMIVDLMKKNPYAPSIQVESCILIVLLGDHSKTESFIRHDCQTPVFAIFMNYSDFPEILDIAYQCLFVLSHENKKSIMLLRACAAKSFIEVECLVHLDADVNYKENGYTPLLYACENGDEKIVSCLLTKEIYDLLTPLKVACEKNYNNIVGLLLKHIGQEPETQSICWNNLGLGNLNKDWLLPTFVKNTSRHHSLTGIGKKIARQIQAFCMKYFDPNESFISYSSNNSSNSDSCSSELTNTKILVEIELREWQQTTLTGAVIPFHIHDPRIYRRDLQIIDAHCRGQTTGSSLKNMEEFWLRKKCFLSDNSPPETGTLSFGECAIIYIESQNTNQECLKFFQAVHGVAFTQSLKEKMTPSKNEAMSSDNFVRRNKYSNLESIQSMSLIRTKSCSFPVSILYDDQSQDNIQTVDISHNNCANLNGLTILQLTDPLCFISLQELNISHNQLTSLPDYAFNNLLSLQKLDLSSNQFQLFPSAILKCPQLEILKLGYNKLEDTMESKLPISFSLKKLDLSGNHFKVFPIWISDFMPGLEKLYLKSTKMERINNKPLQLKRLLKLDLSNNSIQILPDNFFIGCNNLMILKAINNKLVQLPSEELSLELPQLQELHLSNNKLTERKPFFISKFIMNLPCLTFVDLCNNKLKGICPPIMWMSKDLKKVMLSKNQISYLNLSEGAIKWKNLQVLDISYNKLKSLPPEIGYLTSLRCLNFSYNPEIRYLPDELGYCEKIWEMPLDGLESLLNIHLLKGKVCDLILYLNHKLKKVQRYYQMKMMVVGFGGHGKTTLLQSLMQEKKPIVTTATVGIHVKDWKFNHKRENHSVEYTISTWDFAGQEEFYSIHQCFLSTQGIYLVVYDVRCKDIEILKCWLANIHAQAPDCPILVVGTHKDLISEDGNTLKKIKSDIKALQIKPDFPVIHDVILVDSRNENKDISHLRRVIKQVIDNYKVRGQHVMGQKIPATYIKLAKLVSNKAASLKNEYPVLTRKEMLALLKHNQLNMTSAEFNQAIQFFNEMGVLRHFDEASNQLKDLYFIDPAWLCHMLAQVATVEEINPYISKSGIMKKKDLQLLFTGKCADSEKTYIFPPSKIPQFLKLLEKFEIALPQNDEELLIPFRLPISHPDVSIPNCNCIKRIYRMFFIPIGLWSRLITKILAFSKKKTILSMSNPKRLECYRHGIFAYWSKDKYFYLKEEHKKNNEIVIQVPNTTQGCRMIGEVVDHLDSVIEEWYPGLLISDAYGVCPLEKLVPCPDCKG</sequence>
<comment type="caution">
    <text evidence="14">The sequence shown here is derived from an EMBL/GenBank/DDBJ whole genome shotgun (WGS) entry which is preliminary data.</text>
</comment>
<evidence type="ECO:0000313" key="14">
    <source>
        <dbReference type="EMBL" id="CAE1159363.1"/>
    </source>
</evidence>
<proteinExistence type="predicted"/>
<dbReference type="Pfam" id="PF23744">
    <property type="entry name" value="ARM_LRRK2"/>
    <property type="match status" value="1"/>
</dbReference>
<evidence type="ECO:0000259" key="13">
    <source>
        <dbReference type="PROSITE" id="PS51424"/>
    </source>
</evidence>
<dbReference type="SMART" id="SM00175">
    <property type="entry name" value="RAB"/>
    <property type="match status" value="1"/>
</dbReference>
<dbReference type="OrthoDB" id="1866797at2759"/>
<dbReference type="PRINTS" id="PR00449">
    <property type="entry name" value="RASTRNSFRMNG"/>
</dbReference>
<dbReference type="GO" id="GO:0005524">
    <property type="term" value="F:ATP binding"/>
    <property type="evidence" value="ECO:0007669"/>
    <property type="project" value="UniProtKB-KW"/>
</dbReference>
<keyword evidence="10" id="KW-0342">GTP-binding</keyword>
<evidence type="ECO:0000256" key="7">
    <source>
        <dbReference type="ARBA" id="ARBA00022741"/>
    </source>
</evidence>
<evidence type="ECO:0000256" key="1">
    <source>
        <dbReference type="ARBA" id="ARBA00001946"/>
    </source>
</evidence>
<dbReference type="GO" id="GO:0003924">
    <property type="term" value="F:GTPase activity"/>
    <property type="evidence" value="ECO:0007669"/>
    <property type="project" value="InterPro"/>
</dbReference>
<dbReference type="Pfam" id="PF25497">
    <property type="entry name" value="COR-B"/>
    <property type="match status" value="1"/>
</dbReference>
<dbReference type="GO" id="GO:0009966">
    <property type="term" value="P:regulation of signal transduction"/>
    <property type="evidence" value="ECO:0007669"/>
    <property type="project" value="UniProtKB-ARBA"/>
</dbReference>
<keyword evidence="15" id="KW-1185">Reference proteome</keyword>
<evidence type="ECO:0000256" key="8">
    <source>
        <dbReference type="ARBA" id="ARBA00022777"/>
    </source>
</evidence>
<dbReference type="InterPro" id="IPR003591">
    <property type="entry name" value="Leu-rich_rpt_typical-subtyp"/>
</dbReference>
<dbReference type="EMBL" id="CAHIKZ030000195">
    <property type="protein sequence ID" value="CAE1159363.1"/>
    <property type="molecule type" value="Genomic_DNA"/>
</dbReference>
<dbReference type="InterPro" id="IPR001611">
    <property type="entry name" value="Leu-rich_rpt"/>
</dbReference>
<evidence type="ECO:0000256" key="2">
    <source>
        <dbReference type="ARBA" id="ARBA00012513"/>
    </source>
</evidence>
<evidence type="ECO:0000256" key="4">
    <source>
        <dbReference type="ARBA" id="ARBA00022614"/>
    </source>
</evidence>
<reference evidence="14" key="1">
    <citation type="submission" date="2021-01" db="EMBL/GenBank/DDBJ databases">
        <authorList>
            <person name="Li R."/>
            <person name="Bekaert M."/>
        </authorList>
    </citation>
    <scope>NUCLEOTIDE SEQUENCE</scope>
    <source>
        <strain evidence="14">Farmed</strain>
    </source>
</reference>
<dbReference type="GO" id="GO:0005525">
    <property type="term" value="F:GTP binding"/>
    <property type="evidence" value="ECO:0007669"/>
    <property type="project" value="InterPro"/>
</dbReference>
<keyword evidence="6" id="KW-0677">Repeat</keyword>
<dbReference type="Pfam" id="PF12799">
    <property type="entry name" value="LRR_4"/>
    <property type="match status" value="1"/>
</dbReference>
<dbReference type="InterPro" id="IPR052595">
    <property type="entry name" value="LRRC69/RLP"/>
</dbReference>
<evidence type="ECO:0000256" key="6">
    <source>
        <dbReference type="ARBA" id="ARBA00022737"/>
    </source>
</evidence>
<keyword evidence="3" id="KW-0723">Serine/threonine-protein kinase</keyword>
<keyword evidence="5 14" id="KW-0808">Transferase</keyword>
<accession>A0A812AVN5</accession>
<protein>
    <recommendedName>
        <fullName evidence="2">non-specific serine/threonine protein kinase</fullName>
        <ecNumber evidence="2">2.7.11.1</ecNumber>
    </recommendedName>
</protein>
<organism evidence="14 15">
    <name type="scientific">Acanthosepion pharaonis</name>
    <name type="common">Pharaoh cuttlefish</name>
    <name type="synonym">Sepia pharaonis</name>
    <dbReference type="NCBI Taxonomy" id="158019"/>
    <lineage>
        <taxon>Eukaryota</taxon>
        <taxon>Metazoa</taxon>
        <taxon>Spiralia</taxon>
        <taxon>Lophotrochozoa</taxon>
        <taxon>Mollusca</taxon>
        <taxon>Cephalopoda</taxon>
        <taxon>Coleoidea</taxon>
        <taxon>Decapodiformes</taxon>
        <taxon>Sepiida</taxon>
        <taxon>Sepiina</taxon>
        <taxon>Sepiidae</taxon>
        <taxon>Acanthosepion</taxon>
    </lineage>
</organism>
<comment type="cofactor">
    <cofactor evidence="1">
        <name>Mg(2+)</name>
        <dbReference type="ChEBI" id="CHEBI:18420"/>
    </cofactor>
</comment>
<dbReference type="NCBIfam" id="TIGR00231">
    <property type="entry name" value="small_GTP"/>
    <property type="match status" value="1"/>
</dbReference>
<dbReference type="SUPFAM" id="SSF48371">
    <property type="entry name" value="ARM repeat"/>
    <property type="match status" value="1"/>
</dbReference>
<keyword evidence="4" id="KW-0433">Leucine-rich repeat</keyword>
<dbReference type="InterPro" id="IPR001806">
    <property type="entry name" value="Small_GTPase"/>
</dbReference>
<keyword evidence="7" id="KW-0547">Nucleotide-binding</keyword>
<dbReference type="SUPFAM" id="SSF48403">
    <property type="entry name" value="Ankyrin repeat"/>
    <property type="match status" value="1"/>
</dbReference>
<dbReference type="SUPFAM" id="SSF52058">
    <property type="entry name" value="L domain-like"/>
    <property type="match status" value="1"/>
</dbReference>
<dbReference type="PROSITE" id="PS51424">
    <property type="entry name" value="ROC"/>
    <property type="match status" value="1"/>
</dbReference>
<dbReference type="Gene3D" id="3.80.10.10">
    <property type="entry name" value="Ribonuclease Inhibitor"/>
    <property type="match status" value="2"/>
</dbReference>
<dbReference type="Pfam" id="PF23745">
    <property type="entry name" value="ANK_LRRK2"/>
    <property type="match status" value="1"/>
</dbReference>
<dbReference type="Gene3D" id="1.25.40.20">
    <property type="entry name" value="Ankyrin repeat-containing domain"/>
    <property type="match status" value="1"/>
</dbReference>
<dbReference type="Gene3D" id="3.30.70.1390">
    <property type="entry name" value="ROC domain from the Parkinson's disease-associated leucine-rich repeat kinase 2"/>
    <property type="match status" value="1"/>
</dbReference>
<dbReference type="Pfam" id="PF00560">
    <property type="entry name" value="LRR_1"/>
    <property type="match status" value="1"/>
</dbReference>
<dbReference type="Gene3D" id="3.40.50.300">
    <property type="entry name" value="P-loop containing nucleotide triphosphate hydrolases"/>
    <property type="match status" value="1"/>
</dbReference>
<keyword evidence="8" id="KW-0418">Kinase</keyword>